<accession>A0A195CLQ9</accession>
<dbReference type="EMBL" id="KQ977595">
    <property type="protein sequence ID" value="KYN01635.1"/>
    <property type="molecule type" value="Genomic_DNA"/>
</dbReference>
<keyword evidence="3" id="KW-1185">Reference proteome</keyword>
<name>A0A195CLQ9_9HYME</name>
<dbReference type="Proteomes" id="UP000078542">
    <property type="component" value="Unassembled WGS sequence"/>
</dbReference>
<organism evidence="2 3">
    <name type="scientific">Cyphomyrmex costatus</name>
    <dbReference type="NCBI Taxonomy" id="456900"/>
    <lineage>
        <taxon>Eukaryota</taxon>
        <taxon>Metazoa</taxon>
        <taxon>Ecdysozoa</taxon>
        <taxon>Arthropoda</taxon>
        <taxon>Hexapoda</taxon>
        <taxon>Insecta</taxon>
        <taxon>Pterygota</taxon>
        <taxon>Neoptera</taxon>
        <taxon>Endopterygota</taxon>
        <taxon>Hymenoptera</taxon>
        <taxon>Apocrita</taxon>
        <taxon>Aculeata</taxon>
        <taxon>Formicoidea</taxon>
        <taxon>Formicidae</taxon>
        <taxon>Myrmicinae</taxon>
        <taxon>Cyphomyrmex</taxon>
    </lineage>
</organism>
<protein>
    <submittedName>
        <fullName evidence="2">Uncharacterized protein</fullName>
    </submittedName>
</protein>
<evidence type="ECO:0000313" key="2">
    <source>
        <dbReference type="EMBL" id="KYN01635.1"/>
    </source>
</evidence>
<reference evidence="2 3" key="1">
    <citation type="submission" date="2016-03" db="EMBL/GenBank/DDBJ databases">
        <title>Cyphomyrmex costatus WGS genome.</title>
        <authorList>
            <person name="Nygaard S."/>
            <person name="Hu H."/>
            <person name="Boomsma J."/>
            <person name="Zhang G."/>
        </authorList>
    </citation>
    <scope>NUCLEOTIDE SEQUENCE [LARGE SCALE GENOMIC DNA]</scope>
    <source>
        <strain evidence="2">MS0001</strain>
        <tissue evidence="2">Whole body</tissue>
    </source>
</reference>
<feature type="compositionally biased region" description="Basic and acidic residues" evidence="1">
    <location>
        <begin position="175"/>
        <end position="186"/>
    </location>
</feature>
<evidence type="ECO:0000256" key="1">
    <source>
        <dbReference type="SAM" id="MobiDB-lite"/>
    </source>
</evidence>
<feature type="region of interest" description="Disordered" evidence="1">
    <location>
        <begin position="166"/>
        <end position="206"/>
    </location>
</feature>
<feature type="compositionally biased region" description="Acidic residues" evidence="1">
    <location>
        <begin position="187"/>
        <end position="203"/>
    </location>
</feature>
<proteinExistence type="predicted"/>
<evidence type="ECO:0000313" key="3">
    <source>
        <dbReference type="Proteomes" id="UP000078542"/>
    </source>
</evidence>
<sequence>MRKKGARRAYVDVAHRGVKFNLTVVSPNLQRLRDAALATFSATSSGGVDINGGNVRRIIKGIGNGVQYQHMKHNALTQNSTAPYTIVDNIFRESYRISHVDEDLKTPLVFARISQNLPSLNYHLCEHLEYFFFFAICFIICHYPANVCPRHLMAHQVEPRYGVKTAEMAGGKNVQRQEGRRKSRGMEEEEEEDDNDDEDDEESSCSRIAYRSVSPKATEPLILIIGYNLVAANSCQSDKCTAINSIWKCGAQQTANSQVEKREISSYQSDLTKADLRADIHFTFEPLLVLPLIVSSPLLISRADVILSRRVLPSPFAATIAI</sequence>
<gene>
    <name evidence="2" type="ORF">ALC62_07607</name>
</gene>
<dbReference type="AlphaFoldDB" id="A0A195CLQ9"/>